<feature type="compositionally biased region" description="Basic and acidic residues" evidence="1">
    <location>
        <begin position="129"/>
        <end position="140"/>
    </location>
</feature>
<dbReference type="CDD" id="cd20557">
    <property type="entry name" value="CYCLIN_ScPCL1-like"/>
    <property type="match status" value="1"/>
</dbReference>
<dbReference type="GO" id="GO:0019901">
    <property type="term" value="F:protein kinase binding"/>
    <property type="evidence" value="ECO:0007669"/>
    <property type="project" value="InterPro"/>
</dbReference>
<feature type="compositionally biased region" description="Polar residues" evidence="1">
    <location>
        <begin position="325"/>
        <end position="338"/>
    </location>
</feature>
<feature type="region of interest" description="Disordered" evidence="1">
    <location>
        <begin position="1"/>
        <end position="27"/>
    </location>
</feature>
<evidence type="ECO:0000256" key="1">
    <source>
        <dbReference type="SAM" id="MobiDB-lite"/>
    </source>
</evidence>
<protein>
    <recommendedName>
        <fullName evidence="4">Cyclin N-terminal domain-containing protein</fullName>
    </recommendedName>
</protein>
<dbReference type="STRING" id="329885.A0A4U0UQL8"/>
<dbReference type="Pfam" id="PF08613">
    <property type="entry name" value="Cyclin"/>
    <property type="match status" value="1"/>
</dbReference>
<dbReference type="GO" id="GO:0000307">
    <property type="term" value="C:cyclin-dependent protein kinase holoenzyme complex"/>
    <property type="evidence" value="ECO:0007669"/>
    <property type="project" value="TreeGrafter"/>
</dbReference>
<dbReference type="PANTHER" id="PTHR15615">
    <property type="match status" value="1"/>
</dbReference>
<evidence type="ECO:0000313" key="2">
    <source>
        <dbReference type="EMBL" id="TKA37993.1"/>
    </source>
</evidence>
<dbReference type="SUPFAM" id="SSF47954">
    <property type="entry name" value="Cyclin-like"/>
    <property type="match status" value="1"/>
</dbReference>
<dbReference type="PANTHER" id="PTHR15615:SF27">
    <property type="entry name" value="PHO85 CYCLIN CLG1"/>
    <property type="match status" value="1"/>
</dbReference>
<reference evidence="2 3" key="1">
    <citation type="submission" date="2017-03" db="EMBL/GenBank/DDBJ databases">
        <title>Genomes of endolithic fungi from Antarctica.</title>
        <authorList>
            <person name="Coleine C."/>
            <person name="Masonjones S."/>
            <person name="Stajich J.E."/>
        </authorList>
    </citation>
    <scope>NUCLEOTIDE SEQUENCE [LARGE SCALE GENOMIC DNA]</scope>
    <source>
        <strain evidence="2 3">CCFEE 5311</strain>
    </source>
</reference>
<dbReference type="EMBL" id="NAJP01000048">
    <property type="protein sequence ID" value="TKA37993.1"/>
    <property type="molecule type" value="Genomic_DNA"/>
</dbReference>
<gene>
    <name evidence="2" type="ORF">B0A54_10597</name>
</gene>
<dbReference type="Gene3D" id="1.10.472.10">
    <property type="entry name" value="Cyclin-like"/>
    <property type="match status" value="1"/>
</dbReference>
<dbReference type="GO" id="GO:0016538">
    <property type="term" value="F:cyclin-dependent protein serine/threonine kinase regulator activity"/>
    <property type="evidence" value="ECO:0007669"/>
    <property type="project" value="TreeGrafter"/>
</dbReference>
<sequence length="459" mass="52408">MPAFYNSRTAASQMPITPPDSGSGYQYSNMYPQNTYAPHPSLNQPRHESAYVYSQSYMHPAAPPAPAAYPYQQSNYQPTTTLPPIANYHEPIGAPILPPLRINEHPPFNDDDYYRRRHQQEQHTVAAREQQREVVKEEKATGGVSAKLDYDMECMTDFVAEATMTIFHHKMQNPPSFRKWVLQVLSATRLPSSTIMLSMHYLNDRVAHFPETVSTSENQIYRLLAVSLILGSKFLDDNTFINRSWSDVTAIKVSELNQLEVDWLQLIHWELHVDPKASNGLQAWLHAWKEYQEKDLVKHQPARLSPLDTNVLKNNDHRDGYSAYPTPQSAVPSRTYDTPHSAGYAAPPSQYANTSYTSDLWLASERQSSIDDYYRRNNNRYSGLPDLNDYGHQASARQSTYGYPQTAHPAYYQTPAYGSAWDQGAWNAAHRMDCACQTCIYQQHYRPYATSSYTQTVMG</sequence>
<evidence type="ECO:0008006" key="4">
    <source>
        <dbReference type="Google" id="ProtNLM"/>
    </source>
</evidence>
<dbReference type="AlphaFoldDB" id="A0A4U0UQL8"/>
<evidence type="ECO:0000313" key="3">
    <source>
        <dbReference type="Proteomes" id="UP000310066"/>
    </source>
</evidence>
<dbReference type="GO" id="GO:0005634">
    <property type="term" value="C:nucleus"/>
    <property type="evidence" value="ECO:0007669"/>
    <property type="project" value="TreeGrafter"/>
</dbReference>
<organism evidence="2 3">
    <name type="scientific">Friedmanniomyces endolithicus</name>
    <dbReference type="NCBI Taxonomy" id="329885"/>
    <lineage>
        <taxon>Eukaryota</taxon>
        <taxon>Fungi</taxon>
        <taxon>Dikarya</taxon>
        <taxon>Ascomycota</taxon>
        <taxon>Pezizomycotina</taxon>
        <taxon>Dothideomycetes</taxon>
        <taxon>Dothideomycetidae</taxon>
        <taxon>Mycosphaerellales</taxon>
        <taxon>Teratosphaeriaceae</taxon>
        <taxon>Friedmanniomyces</taxon>
    </lineage>
</organism>
<dbReference type="InterPro" id="IPR036915">
    <property type="entry name" value="Cyclin-like_sf"/>
</dbReference>
<proteinExistence type="predicted"/>
<dbReference type="OrthoDB" id="244495at2759"/>
<name>A0A4U0UQL8_9PEZI</name>
<feature type="region of interest" description="Disordered" evidence="1">
    <location>
        <begin position="121"/>
        <end position="140"/>
    </location>
</feature>
<feature type="compositionally biased region" description="Polar residues" evidence="1">
    <location>
        <begin position="1"/>
        <end position="15"/>
    </location>
</feature>
<dbReference type="InterPro" id="IPR013922">
    <property type="entry name" value="Cyclin_PHO80-like"/>
</dbReference>
<comment type="caution">
    <text evidence="2">The sequence shown here is derived from an EMBL/GenBank/DDBJ whole genome shotgun (WGS) entry which is preliminary data.</text>
</comment>
<dbReference type="Proteomes" id="UP000310066">
    <property type="component" value="Unassembled WGS sequence"/>
</dbReference>
<feature type="region of interest" description="Disordered" evidence="1">
    <location>
        <begin position="307"/>
        <end position="349"/>
    </location>
</feature>
<accession>A0A4U0UQL8</accession>